<organism evidence="1 2">
    <name type="scientific">Candidatus Blackburnbacteria bacterium RIFCSPHIGHO2_12_FULL_41_13b</name>
    <dbReference type="NCBI Taxonomy" id="1797517"/>
    <lineage>
        <taxon>Bacteria</taxon>
        <taxon>Candidatus Blackburniibacteriota</taxon>
    </lineage>
</organism>
<evidence type="ECO:0000313" key="2">
    <source>
        <dbReference type="Proteomes" id="UP000178272"/>
    </source>
</evidence>
<dbReference type="InterPro" id="IPR035093">
    <property type="entry name" value="RelE/ParE_toxin_dom_sf"/>
</dbReference>
<evidence type="ECO:0000313" key="1">
    <source>
        <dbReference type="EMBL" id="OGY12026.1"/>
    </source>
</evidence>
<dbReference type="AlphaFoldDB" id="A0A1G1V9H3"/>
<sequence>MEIATSIGYLRSLRKFVKNNQNNADKVKKTLDLFKKNPSHSPLNTEKLGSTELWTIRIDKGNRVFFTWEDTQTVLLIDIGKHDRYRKY</sequence>
<gene>
    <name evidence="1" type="ORF">A3F61_03225</name>
</gene>
<dbReference type="Proteomes" id="UP000178272">
    <property type="component" value="Unassembled WGS sequence"/>
</dbReference>
<protein>
    <recommendedName>
        <fullName evidence="3">Toxin YoeB</fullName>
    </recommendedName>
</protein>
<dbReference type="Gene3D" id="3.30.2310.20">
    <property type="entry name" value="RelE-like"/>
    <property type="match status" value="1"/>
</dbReference>
<comment type="caution">
    <text evidence="1">The sequence shown here is derived from an EMBL/GenBank/DDBJ whole genome shotgun (WGS) entry which is preliminary data.</text>
</comment>
<reference evidence="1 2" key="1">
    <citation type="journal article" date="2016" name="Nat. Commun.">
        <title>Thousands of microbial genomes shed light on interconnected biogeochemical processes in an aquifer system.</title>
        <authorList>
            <person name="Anantharaman K."/>
            <person name="Brown C.T."/>
            <person name="Hug L.A."/>
            <person name="Sharon I."/>
            <person name="Castelle C.J."/>
            <person name="Probst A.J."/>
            <person name="Thomas B.C."/>
            <person name="Singh A."/>
            <person name="Wilkins M.J."/>
            <person name="Karaoz U."/>
            <person name="Brodie E.L."/>
            <person name="Williams K.H."/>
            <person name="Hubbard S.S."/>
            <person name="Banfield J.F."/>
        </authorList>
    </citation>
    <scope>NUCLEOTIDE SEQUENCE [LARGE SCALE GENOMIC DNA]</scope>
</reference>
<dbReference type="SUPFAM" id="SSF143011">
    <property type="entry name" value="RelE-like"/>
    <property type="match status" value="1"/>
</dbReference>
<evidence type="ECO:0008006" key="3">
    <source>
        <dbReference type="Google" id="ProtNLM"/>
    </source>
</evidence>
<name>A0A1G1V9H3_9BACT</name>
<dbReference type="STRING" id="1797517.A3F61_03225"/>
<accession>A0A1G1V9H3</accession>
<proteinExistence type="predicted"/>
<dbReference type="EMBL" id="MHCA01000027">
    <property type="protein sequence ID" value="OGY12026.1"/>
    <property type="molecule type" value="Genomic_DNA"/>
</dbReference>